<sequence>MFSRDSPRGRVLRSETPNDRQAQKHCLLMKDIPVPLCTKVYYSQRNNYLRSTLSQPFRVTSTEESCSDMVSAQASQQSMMRLQGSSQEVCALEQMDNLLIKKRDLSPLQNPDQVLVQSSEVCLSKSGEYLPSNDYSNQHPMDNSSRSQAASVGLTRSKYISNPYSFAGNSGKLLAPMQPPNGSVPVV</sequence>
<name>A0A1R3KXK3_COCAP</name>
<dbReference type="PANTHER" id="PTHR47805:SF1">
    <property type="entry name" value="SAGA-ASSOCIATED FACTOR 73"/>
    <property type="match status" value="1"/>
</dbReference>
<dbReference type="Proteomes" id="UP000188268">
    <property type="component" value="Unassembled WGS sequence"/>
</dbReference>
<keyword evidence="3" id="KW-1185">Reference proteome</keyword>
<comment type="caution">
    <text evidence="2">The sequence shown here is derived from an EMBL/GenBank/DDBJ whole genome shotgun (WGS) entry which is preliminary data.</text>
</comment>
<dbReference type="InterPro" id="IPR037804">
    <property type="entry name" value="SGF73"/>
</dbReference>
<evidence type="ECO:0000313" key="2">
    <source>
        <dbReference type="EMBL" id="OMP11816.1"/>
    </source>
</evidence>
<dbReference type="GO" id="GO:0000124">
    <property type="term" value="C:SAGA complex"/>
    <property type="evidence" value="ECO:0007669"/>
    <property type="project" value="InterPro"/>
</dbReference>
<organism evidence="2 3">
    <name type="scientific">Corchorus capsularis</name>
    <name type="common">Jute</name>
    <dbReference type="NCBI Taxonomy" id="210143"/>
    <lineage>
        <taxon>Eukaryota</taxon>
        <taxon>Viridiplantae</taxon>
        <taxon>Streptophyta</taxon>
        <taxon>Embryophyta</taxon>
        <taxon>Tracheophyta</taxon>
        <taxon>Spermatophyta</taxon>
        <taxon>Magnoliopsida</taxon>
        <taxon>eudicotyledons</taxon>
        <taxon>Gunneridae</taxon>
        <taxon>Pentapetalae</taxon>
        <taxon>rosids</taxon>
        <taxon>malvids</taxon>
        <taxon>Malvales</taxon>
        <taxon>Malvaceae</taxon>
        <taxon>Grewioideae</taxon>
        <taxon>Apeibeae</taxon>
        <taxon>Corchorus</taxon>
    </lineage>
</organism>
<dbReference type="OMA" id="MCADRDS"/>
<proteinExistence type="predicted"/>
<dbReference type="Gramene" id="OMP11816">
    <property type="protein sequence ID" value="OMP11816"/>
    <property type="gene ID" value="CCACVL1_00245"/>
</dbReference>
<dbReference type="AlphaFoldDB" id="A0A1R3KXK3"/>
<gene>
    <name evidence="2" type="ORF">CCACVL1_00245</name>
</gene>
<dbReference type="PANTHER" id="PTHR47805">
    <property type="entry name" value="SAGA-ASSOCIATED FACTOR 73"/>
    <property type="match status" value="1"/>
</dbReference>
<evidence type="ECO:0000313" key="3">
    <source>
        <dbReference type="Proteomes" id="UP000188268"/>
    </source>
</evidence>
<protein>
    <submittedName>
        <fullName evidence="2">Uncharacterized protein</fullName>
    </submittedName>
</protein>
<feature type="region of interest" description="Disordered" evidence="1">
    <location>
        <begin position="1"/>
        <end position="20"/>
    </location>
</feature>
<reference evidence="2 3" key="1">
    <citation type="submission" date="2013-09" db="EMBL/GenBank/DDBJ databases">
        <title>Corchorus capsularis genome sequencing.</title>
        <authorList>
            <person name="Alam M."/>
            <person name="Haque M.S."/>
            <person name="Islam M.S."/>
            <person name="Emdad E.M."/>
            <person name="Islam M.M."/>
            <person name="Ahmed B."/>
            <person name="Halim A."/>
            <person name="Hossen Q.M.M."/>
            <person name="Hossain M.Z."/>
            <person name="Ahmed R."/>
            <person name="Khan M.M."/>
            <person name="Islam R."/>
            <person name="Rashid M.M."/>
            <person name="Khan S.A."/>
            <person name="Rahman M.S."/>
            <person name="Alam M."/>
        </authorList>
    </citation>
    <scope>NUCLEOTIDE SEQUENCE [LARGE SCALE GENOMIC DNA]</scope>
    <source>
        <strain evidence="3">cv. CVL-1</strain>
        <tissue evidence="2">Whole seedling</tissue>
    </source>
</reference>
<dbReference type="EMBL" id="AWWV01000800">
    <property type="protein sequence ID" value="OMP11816.1"/>
    <property type="molecule type" value="Genomic_DNA"/>
</dbReference>
<evidence type="ECO:0000256" key="1">
    <source>
        <dbReference type="SAM" id="MobiDB-lite"/>
    </source>
</evidence>
<dbReference type="OrthoDB" id="21678at2759"/>
<accession>A0A1R3KXK3</accession>